<dbReference type="Proteomes" id="UP001595843">
    <property type="component" value="Unassembled WGS sequence"/>
</dbReference>
<gene>
    <name evidence="1" type="ORF">ACFOUO_04515</name>
</gene>
<evidence type="ECO:0000313" key="1">
    <source>
        <dbReference type="EMBL" id="MFC4076067.1"/>
    </source>
</evidence>
<evidence type="ECO:0000313" key="2">
    <source>
        <dbReference type="Proteomes" id="UP001595843"/>
    </source>
</evidence>
<dbReference type="EMBL" id="JBHSAP010000007">
    <property type="protein sequence ID" value="MFC4076067.1"/>
    <property type="molecule type" value="Genomic_DNA"/>
</dbReference>
<proteinExistence type="predicted"/>
<sequence>MCRKCQSTSSIQLNDNQMAQVIDELDFIDGDSLSFSQPVQGDMKVDPCKPIPTPGKPAAVRCFPVCCTAQFKVDLSHQQFGGLQVQNGELVDAFGNGAFSSIRTGNLTIDPITQTHGDVVQGNVQVLINAGTHCPCVFVRVPFQCFIGLHPRDIVTAVQVKSVQLKTQFVDPDFSLPRGSIRLLVIIRLKVCVLSPKKERDEE</sequence>
<protein>
    <submittedName>
        <fullName evidence="1">Uncharacterized protein</fullName>
    </submittedName>
</protein>
<keyword evidence="2" id="KW-1185">Reference proteome</keyword>
<comment type="caution">
    <text evidence="1">The sequence shown here is derived from an EMBL/GenBank/DDBJ whole genome shotgun (WGS) entry which is preliminary data.</text>
</comment>
<reference evidence="2" key="1">
    <citation type="journal article" date="2019" name="Int. J. Syst. Evol. Microbiol.">
        <title>The Global Catalogue of Microorganisms (GCM) 10K type strain sequencing project: providing services to taxonomists for standard genome sequencing and annotation.</title>
        <authorList>
            <consortium name="The Broad Institute Genomics Platform"/>
            <consortium name="The Broad Institute Genome Sequencing Center for Infectious Disease"/>
            <person name="Wu L."/>
            <person name="Ma J."/>
        </authorList>
    </citation>
    <scope>NUCLEOTIDE SEQUENCE [LARGE SCALE GENOMIC DNA]</scope>
    <source>
        <strain evidence="2">IBRC-M 10813</strain>
    </source>
</reference>
<name>A0ABV8JB07_9BACL</name>
<dbReference type="RefSeq" id="WP_380702577.1">
    <property type="nucleotide sequence ID" value="NZ_JBHSAP010000007.1"/>
</dbReference>
<organism evidence="1 2">
    <name type="scientific">Salinithrix halophila</name>
    <dbReference type="NCBI Taxonomy" id="1485204"/>
    <lineage>
        <taxon>Bacteria</taxon>
        <taxon>Bacillati</taxon>
        <taxon>Bacillota</taxon>
        <taxon>Bacilli</taxon>
        <taxon>Bacillales</taxon>
        <taxon>Thermoactinomycetaceae</taxon>
        <taxon>Salinithrix</taxon>
    </lineage>
</organism>
<accession>A0ABV8JB07</accession>